<dbReference type="InterPro" id="IPR017850">
    <property type="entry name" value="Alkaline_phosphatase_core_sf"/>
</dbReference>
<name>A0A1F7RTL3_9BACT</name>
<protein>
    <recommendedName>
        <fullName evidence="1">Sulfatase N-terminal domain-containing protein</fullName>
    </recommendedName>
</protein>
<evidence type="ECO:0000313" key="3">
    <source>
        <dbReference type="Proteomes" id="UP000178797"/>
    </source>
</evidence>
<dbReference type="AlphaFoldDB" id="A0A1F7RTL3"/>
<comment type="caution">
    <text evidence="2">The sequence shown here is derived from an EMBL/GenBank/DDBJ whole genome shotgun (WGS) entry which is preliminary data.</text>
</comment>
<dbReference type="PANTHER" id="PTHR43751:SF3">
    <property type="entry name" value="SULFATASE N-TERMINAL DOMAIN-CONTAINING PROTEIN"/>
    <property type="match status" value="1"/>
</dbReference>
<accession>A0A1F7RTL3</accession>
<evidence type="ECO:0000259" key="1">
    <source>
        <dbReference type="Pfam" id="PF00884"/>
    </source>
</evidence>
<dbReference type="InterPro" id="IPR052701">
    <property type="entry name" value="GAG_Ulvan_Degrading_Sulfatases"/>
</dbReference>
<dbReference type="Gene3D" id="3.40.720.10">
    <property type="entry name" value="Alkaline Phosphatase, subunit A"/>
    <property type="match status" value="1"/>
</dbReference>
<dbReference type="SUPFAM" id="SSF53649">
    <property type="entry name" value="Alkaline phosphatase-like"/>
    <property type="match status" value="1"/>
</dbReference>
<dbReference type="EMBL" id="MGDE01000159">
    <property type="protein sequence ID" value="OGL44906.1"/>
    <property type="molecule type" value="Genomic_DNA"/>
</dbReference>
<dbReference type="PANTHER" id="PTHR43751">
    <property type="entry name" value="SULFATASE"/>
    <property type="match status" value="1"/>
</dbReference>
<sequence>MKPNIVIITLDAVRAQNLPFYGYHRNTTPFLTSIADDLAIYENAVSSSYWTMPSIASLFTGMYTSDHGLLVDGDKLDNSFATLPSVLKQYDYDCTAYVRNFYVSEFSGLDRGFDCFYTRHTTDDFLKKLGSLISMKTLNRLRPPGCDNVFDKEADKAGAFTAYLMNTFARTYDLVMDRGGNDFVKHFRNRLGQGSKRPFFVYFHFLETHSPYRAPMRYALRFLSLRDNIRKLSVNHDHLKFLLGKTHMSEDDFKILISSYDNSISYTDNLIGQIVAILKEHGLYDNTLIIILSDHGDNVGEHGLMFHYFCLYDTLIKIPLLIKFPTGAKISGRFAEIVQNVDIFPTILSLNGITDRKIWDQVKGNDLFDKSPLKREKGFAVSELIKVFGPDRIHYKDKLNAYNRRLLSIRTKDRKFIFSSSGDHECYNLASDPAEGRNLYPDKGFTDLFEKGSTYYKKMDTFYQANKDRIDGEIKDSEIDAAVVERLKSLGYM</sequence>
<feature type="domain" description="Sulfatase N-terminal" evidence="1">
    <location>
        <begin position="3"/>
        <end position="353"/>
    </location>
</feature>
<proteinExistence type="predicted"/>
<reference evidence="2 3" key="1">
    <citation type="journal article" date="2016" name="Nat. Commun.">
        <title>Thousands of microbial genomes shed light on interconnected biogeochemical processes in an aquifer system.</title>
        <authorList>
            <person name="Anantharaman K."/>
            <person name="Brown C.T."/>
            <person name="Hug L.A."/>
            <person name="Sharon I."/>
            <person name="Castelle C.J."/>
            <person name="Probst A.J."/>
            <person name="Thomas B.C."/>
            <person name="Singh A."/>
            <person name="Wilkins M.J."/>
            <person name="Karaoz U."/>
            <person name="Brodie E.L."/>
            <person name="Williams K.H."/>
            <person name="Hubbard S.S."/>
            <person name="Banfield J.F."/>
        </authorList>
    </citation>
    <scope>NUCLEOTIDE SEQUENCE [LARGE SCALE GENOMIC DNA]</scope>
</reference>
<organism evidence="2 3">
    <name type="scientific">Candidatus Schekmanbacteria bacterium RBG_16_38_10</name>
    <dbReference type="NCBI Taxonomy" id="1817879"/>
    <lineage>
        <taxon>Bacteria</taxon>
        <taxon>Candidatus Schekmaniibacteriota</taxon>
    </lineage>
</organism>
<dbReference type="Pfam" id="PF00884">
    <property type="entry name" value="Sulfatase"/>
    <property type="match status" value="1"/>
</dbReference>
<dbReference type="CDD" id="cd16148">
    <property type="entry name" value="sulfatase_like"/>
    <property type="match status" value="1"/>
</dbReference>
<dbReference type="Proteomes" id="UP000178797">
    <property type="component" value="Unassembled WGS sequence"/>
</dbReference>
<gene>
    <name evidence="2" type="ORF">A2W05_06550</name>
</gene>
<dbReference type="InterPro" id="IPR000917">
    <property type="entry name" value="Sulfatase_N"/>
</dbReference>
<evidence type="ECO:0000313" key="2">
    <source>
        <dbReference type="EMBL" id="OGL44906.1"/>
    </source>
</evidence>